<evidence type="ECO:0000256" key="2">
    <source>
        <dbReference type="ARBA" id="ARBA00023136"/>
    </source>
</evidence>
<dbReference type="Gene3D" id="2.40.170.20">
    <property type="entry name" value="TonB-dependent receptor, beta-barrel domain"/>
    <property type="match status" value="1"/>
</dbReference>
<dbReference type="AlphaFoldDB" id="F9ZXK2"/>
<accession>F9ZXK2</accession>
<keyword evidence="3" id="KW-0998">Cell outer membrane</keyword>
<name>F9ZXK2_METMM</name>
<keyword evidence="2" id="KW-0472">Membrane</keyword>
<evidence type="ECO:0000256" key="1">
    <source>
        <dbReference type="ARBA" id="ARBA00004442"/>
    </source>
</evidence>
<dbReference type="Proteomes" id="UP000008888">
    <property type="component" value="Chromosome"/>
</dbReference>
<dbReference type="RefSeq" id="WP_013819226.1">
    <property type="nucleotide sequence ID" value="NC_015572.1"/>
</dbReference>
<dbReference type="EMBL" id="CP002738">
    <property type="protein sequence ID" value="AEG00990.1"/>
    <property type="molecule type" value="Genomic_DNA"/>
</dbReference>
<sequence length="432" mass="48837">MKFKTKQLLPVLFVFSHNCQAFDWLFEPDFGAKERYTDNLRMQINPRRDNFVTTLSPGVMLGYMAENHGLNASFTWNELIYHGESDLNFSEKIASINQNYNGERFKAGISARYAEQSTINTQLDIDGTGNLQIQIPKTTRSISPNFTYNLTERDSLQLSYNYTDVGFTKQPGLNASRTFSDYSNQQYASTLTHSFSERFSLNLSGSYSLFSSSSENPPGLFLNTFPVASGFSQKATTFNYQAGFQYTYDERTRLSLSAGIRDTTTDISSFQNIDFQGAPISVLFPSQPTVTSRSTKTSGNVFSANLDRKFDWGSLNVNAGRQLTPASTGGQRNTTNFSANLRYNLTERWSTGVTATYLLSESSTTNTSSTVSNNRTYITLSPNIRWKWTPEINLELSYSYRQQQYESLNQTAVGNNLQLQFSYQPQINRQVK</sequence>
<dbReference type="STRING" id="857087.Metme_2600"/>
<gene>
    <name evidence="4" type="ordered locus">Metme_2600</name>
</gene>
<dbReference type="InterPro" id="IPR011250">
    <property type="entry name" value="OMP/PagP_B-barrel"/>
</dbReference>
<reference evidence="4 5" key="1">
    <citation type="journal article" date="2011" name="J. Bacteriol.">
        <title>Complete Genome Sequence of the Aerobic Marine Methanotroph Methylomonas methanica MC09.</title>
        <authorList>
            <person name="Boden R."/>
            <person name="Cunliffe M."/>
            <person name="Scanlan J."/>
            <person name="Moussard H."/>
            <person name="Kits K.D."/>
            <person name="Klotz M.G."/>
            <person name="Jetten M.S."/>
            <person name="Vuilleumier S."/>
            <person name="Han J."/>
            <person name="Peters L."/>
            <person name="Mikhailova N."/>
            <person name="Teshima H."/>
            <person name="Tapia R."/>
            <person name="Kyrpides N."/>
            <person name="Ivanova N."/>
            <person name="Pagani I."/>
            <person name="Cheng J.F."/>
            <person name="Goodwin L."/>
            <person name="Han C."/>
            <person name="Hauser L."/>
            <person name="Land M.L."/>
            <person name="Lapidus A."/>
            <person name="Lucas S."/>
            <person name="Pitluck S."/>
            <person name="Woyke T."/>
            <person name="Stein L."/>
            <person name="Murrell J.C."/>
        </authorList>
    </citation>
    <scope>NUCLEOTIDE SEQUENCE [LARGE SCALE GENOMIC DNA]</scope>
    <source>
        <strain evidence="4 5">MC09</strain>
    </source>
</reference>
<organism evidence="4 5">
    <name type="scientific">Methylomonas methanica (strain DSM 25384 / MC09)</name>
    <dbReference type="NCBI Taxonomy" id="857087"/>
    <lineage>
        <taxon>Bacteria</taxon>
        <taxon>Pseudomonadati</taxon>
        <taxon>Pseudomonadota</taxon>
        <taxon>Gammaproteobacteria</taxon>
        <taxon>Methylococcales</taxon>
        <taxon>Methylococcaceae</taxon>
        <taxon>Methylomonas</taxon>
    </lineage>
</organism>
<dbReference type="InterPro" id="IPR036942">
    <property type="entry name" value="Beta-barrel_TonB_sf"/>
</dbReference>
<dbReference type="GO" id="GO:0009279">
    <property type="term" value="C:cell outer membrane"/>
    <property type="evidence" value="ECO:0007669"/>
    <property type="project" value="UniProtKB-SubCell"/>
</dbReference>
<protein>
    <submittedName>
        <fullName evidence="4">Uncharacterized protein</fullName>
    </submittedName>
</protein>
<dbReference type="eggNOG" id="COG2067">
    <property type="taxonomic scope" value="Bacteria"/>
</dbReference>
<evidence type="ECO:0000313" key="4">
    <source>
        <dbReference type="EMBL" id="AEG00990.1"/>
    </source>
</evidence>
<evidence type="ECO:0000256" key="3">
    <source>
        <dbReference type="ARBA" id="ARBA00023237"/>
    </source>
</evidence>
<evidence type="ECO:0000313" key="5">
    <source>
        <dbReference type="Proteomes" id="UP000008888"/>
    </source>
</evidence>
<reference evidence="5" key="3">
    <citation type="submission" date="2011-05" db="EMBL/GenBank/DDBJ databases">
        <title>Complete sequence of Methylomonas methanica MC09.</title>
        <authorList>
            <consortium name="US DOE Joint Genome Institute"/>
            <person name="Lucas S."/>
            <person name="Han J."/>
            <person name="Lapidus A."/>
            <person name="Cheng J.-F."/>
            <person name="Goodwin L."/>
            <person name="Pitluck S."/>
            <person name="Peters L."/>
            <person name="Mikhailova N."/>
            <person name="Teshima H."/>
            <person name="Han C."/>
            <person name="Tapia R."/>
            <person name="Land M."/>
            <person name="Hauser L."/>
            <person name="Kyrpides N."/>
            <person name="Ivanova N."/>
            <person name="Pagani I."/>
            <person name="Stein L."/>
            <person name="Woyke T."/>
        </authorList>
    </citation>
    <scope>NUCLEOTIDE SEQUENCE [LARGE SCALE GENOMIC DNA]</scope>
    <source>
        <strain evidence="5">MC09</strain>
    </source>
</reference>
<reference key="2">
    <citation type="submission" date="2011-05" db="EMBL/GenBank/DDBJ databases">
        <title>Complete genome sequence of the aerobic marine methanotroph Methylomonas methanica MC09.</title>
        <authorList>
            <person name="Boden R."/>
            <person name="Cunliffe M."/>
            <person name="Scanlan J."/>
            <person name="Moussard H."/>
            <person name="Kits K.D."/>
            <person name="Klotz M."/>
            <person name="Jetten M."/>
            <person name="Vuilleumier S."/>
            <person name="Han J."/>
            <person name="Peters L."/>
            <person name="Mikhailova N."/>
            <person name="Teshima H."/>
            <person name="Tapia R."/>
            <person name="Kyrpides N."/>
            <person name="Ivanova N."/>
            <person name="Pagani I."/>
            <person name="Cheng J.-F."/>
            <person name="Goodwin L."/>
            <person name="Han C."/>
            <person name="Hauser L."/>
            <person name="Land M."/>
            <person name="Lapidus A."/>
            <person name="Lucas S."/>
            <person name="Pitluck S."/>
            <person name="Woyke T."/>
            <person name="Stein L.Y."/>
            <person name="Murrell C."/>
        </authorList>
    </citation>
    <scope>NUCLEOTIDE SEQUENCE</scope>
    <source>
        <strain>MC09</strain>
    </source>
</reference>
<dbReference type="SUPFAM" id="SSF56925">
    <property type="entry name" value="OMPA-like"/>
    <property type="match status" value="1"/>
</dbReference>
<dbReference type="SUPFAM" id="SSF56935">
    <property type="entry name" value="Porins"/>
    <property type="match status" value="1"/>
</dbReference>
<dbReference type="HOGENOM" id="CLU_634322_0_0_6"/>
<dbReference type="OrthoDB" id="5572632at2"/>
<keyword evidence="5" id="KW-1185">Reference proteome</keyword>
<proteinExistence type="predicted"/>
<dbReference type="KEGG" id="mmt:Metme_2600"/>
<comment type="subcellular location">
    <subcellularLocation>
        <location evidence="1">Cell outer membrane</location>
    </subcellularLocation>
</comment>